<dbReference type="PRINTS" id="PR01748">
    <property type="entry name" value="AP2TNSCPFCT"/>
</dbReference>
<keyword evidence="6" id="KW-0539">Nucleus</keyword>
<dbReference type="InterPro" id="IPR004979">
    <property type="entry name" value="TF_AP2"/>
</dbReference>
<accession>A0A915CMV5</accession>
<dbReference type="PANTHER" id="PTHR10812:SF17">
    <property type="entry name" value="TRANSCRIPTION FACTOR AP-2, ISOFORM D"/>
    <property type="match status" value="1"/>
</dbReference>
<comment type="subcellular location">
    <subcellularLocation>
        <location evidence="1">Nucleus</location>
    </subcellularLocation>
</comment>
<proteinExistence type="inferred from homology"/>
<dbReference type="GO" id="GO:0005634">
    <property type="term" value="C:nucleus"/>
    <property type="evidence" value="ECO:0007669"/>
    <property type="project" value="UniProtKB-SubCell"/>
</dbReference>
<evidence type="ECO:0000256" key="2">
    <source>
        <dbReference type="ARBA" id="ARBA00007770"/>
    </source>
</evidence>
<dbReference type="WBParaSite" id="jg10300">
    <property type="protein sequence ID" value="jg10300"/>
    <property type="gene ID" value="jg10300"/>
</dbReference>
<evidence type="ECO:0000256" key="8">
    <source>
        <dbReference type="SAM" id="MobiDB-lite"/>
    </source>
</evidence>
<evidence type="ECO:0000256" key="4">
    <source>
        <dbReference type="ARBA" id="ARBA00023125"/>
    </source>
</evidence>
<keyword evidence="4" id="KW-0238">DNA-binding</keyword>
<dbReference type="Pfam" id="PF03299">
    <property type="entry name" value="TF_AP-2"/>
    <property type="match status" value="1"/>
</dbReference>
<comment type="similarity">
    <text evidence="2">Belongs to the AP-2 family.</text>
</comment>
<evidence type="ECO:0000256" key="3">
    <source>
        <dbReference type="ARBA" id="ARBA00023015"/>
    </source>
</evidence>
<evidence type="ECO:0000259" key="9">
    <source>
        <dbReference type="Pfam" id="PF03299"/>
    </source>
</evidence>
<sequence length="638" mass="71126">MRIALWKRSSRQQVVNSRCLLMLNKWVNLRRLKMKDSGSSIQPYSIISQSTNATPYKPTSRSIPSSSTVSKHLLTPFVQEEVCNLRFIVRKKELHSLNKFITMLSPTTKDWINLVVEQEQHCFKEPNKSLEEQEGKGENYLIPSSCFFSLDQLLISPSSLGHTLPKLVLFRLRLSKQWINTASGTPLFAFVSAFLNVQLRGLPTHSQQQQQQQQQQHGNNNSNTALLMAQQEQQQQQQLVAQQQQQMQQQQQQQSSSLNLQLQQHSQHQFSTPTAYAFAYNAAAASSGADQYLHTPHGYVMCAPQAEEAEFLHHINQQQQQQQCVLQPHQQHAIQHPNQSISHIQSSTPLTLLQQQTSPSSAHVQLSQQFHMHNTSASNMVLKHESEGEPSSELSDDSSMAGDSLGGVIRKASRVRRPGIGGPSSCARVDQSHQPSYLSPIRASAAELSALIHQQNVVNGGLVNPLDVFCTVPGRLSLLSSAAKYKVTVGEIQRRINPPECLNASVLGGILRRAKSKDGGKSLRDQLKTVGLTLPAGRRKATNVNSLTALVEFEAINLAKDYNALCENEFPAKPIAEYLTKTNCNCGPTDILEIQRRKNMLMATKTILTELKELLNQDRSPLCSSTLGLCWITPFRSI</sequence>
<keyword evidence="10" id="KW-1185">Reference proteome</keyword>
<dbReference type="Proteomes" id="UP000887574">
    <property type="component" value="Unplaced"/>
</dbReference>
<dbReference type="GO" id="GO:0042127">
    <property type="term" value="P:regulation of cell population proliferation"/>
    <property type="evidence" value="ECO:0007669"/>
    <property type="project" value="TreeGrafter"/>
</dbReference>
<keyword evidence="5" id="KW-0804">Transcription</keyword>
<dbReference type="GO" id="GO:0000977">
    <property type="term" value="F:RNA polymerase II transcription regulatory region sequence-specific DNA binding"/>
    <property type="evidence" value="ECO:0007669"/>
    <property type="project" value="TreeGrafter"/>
</dbReference>
<reference evidence="11" key="1">
    <citation type="submission" date="2022-11" db="UniProtKB">
        <authorList>
            <consortium name="WormBaseParasite"/>
        </authorList>
    </citation>
    <scope>IDENTIFICATION</scope>
</reference>
<evidence type="ECO:0000313" key="10">
    <source>
        <dbReference type="Proteomes" id="UP000887574"/>
    </source>
</evidence>
<dbReference type="PANTHER" id="PTHR10812">
    <property type="entry name" value="TRANSCRIPTION FACTOR AP-2"/>
    <property type="match status" value="1"/>
</dbReference>
<protein>
    <submittedName>
        <fullName evidence="11">Transcription factor AP-2 C-terminal domain-containing protein</fullName>
    </submittedName>
</protein>
<evidence type="ECO:0000256" key="1">
    <source>
        <dbReference type="ARBA" id="ARBA00004123"/>
    </source>
</evidence>
<feature type="coiled-coil region" evidence="7">
    <location>
        <begin position="226"/>
        <end position="253"/>
    </location>
</feature>
<dbReference type="AlphaFoldDB" id="A0A915CMV5"/>
<organism evidence="10 11">
    <name type="scientific">Ditylenchus dipsaci</name>
    <dbReference type="NCBI Taxonomy" id="166011"/>
    <lineage>
        <taxon>Eukaryota</taxon>
        <taxon>Metazoa</taxon>
        <taxon>Ecdysozoa</taxon>
        <taxon>Nematoda</taxon>
        <taxon>Chromadorea</taxon>
        <taxon>Rhabditida</taxon>
        <taxon>Tylenchina</taxon>
        <taxon>Tylenchomorpha</taxon>
        <taxon>Sphaerularioidea</taxon>
        <taxon>Anguinidae</taxon>
        <taxon>Anguininae</taxon>
        <taxon>Ditylenchus</taxon>
    </lineage>
</organism>
<evidence type="ECO:0000256" key="7">
    <source>
        <dbReference type="SAM" id="Coils"/>
    </source>
</evidence>
<evidence type="ECO:0000256" key="6">
    <source>
        <dbReference type="ARBA" id="ARBA00023242"/>
    </source>
</evidence>
<name>A0A915CMV5_9BILA</name>
<evidence type="ECO:0000313" key="11">
    <source>
        <dbReference type="WBParaSite" id="jg10300"/>
    </source>
</evidence>
<dbReference type="InterPro" id="IPR013854">
    <property type="entry name" value="TF_AP2_C"/>
</dbReference>
<feature type="domain" description="Transcription factor AP-2 C-terminal" evidence="9">
    <location>
        <begin position="469"/>
        <end position="623"/>
    </location>
</feature>
<keyword evidence="7" id="KW-0175">Coiled coil</keyword>
<keyword evidence="3" id="KW-0805">Transcription regulation</keyword>
<feature type="region of interest" description="Disordered" evidence="8">
    <location>
        <begin position="381"/>
        <end position="433"/>
    </location>
</feature>
<evidence type="ECO:0000256" key="5">
    <source>
        <dbReference type="ARBA" id="ARBA00023163"/>
    </source>
</evidence>
<dbReference type="GO" id="GO:0000981">
    <property type="term" value="F:DNA-binding transcription factor activity, RNA polymerase II-specific"/>
    <property type="evidence" value="ECO:0007669"/>
    <property type="project" value="TreeGrafter"/>
</dbReference>